<protein>
    <submittedName>
        <fullName evidence="2">Replication initiator protein</fullName>
    </submittedName>
</protein>
<evidence type="ECO:0000313" key="2">
    <source>
        <dbReference type="EMBL" id="UPW41034.1"/>
    </source>
</evidence>
<dbReference type="Pfam" id="PF23343">
    <property type="entry name" value="REP_ORF2-G2P"/>
    <property type="match status" value="1"/>
</dbReference>
<sequence>MPCFHPITAIDESPDLSDWTRTRQIKFPMWMSSEELEIKRQQGRLLQLPCRHCIGCRLAKSREWANRAVMEQLYHDESWFLTLTYDDEHLPPAFPVDPSTGEILSVHASLVKKHLQDFMKRLRKNSGQRIRYFAAGEYGSQTYRPHYHLLLFGLHLDDVQVINHNFAGQAYYVSPFIEKCWPFGIHILGPVTWQSSAYVARYTMKKATSGYDKRYYDFAGIQPEFQTMSLKPAIGRQYYDDHPDLFEYDFFNVSTPQGGRKMYPPEYFRKLYKQSHPKEYHERSLKLIDNMEVNKHLKLLLTDKSYSDILADEERKLFSKLSSLTRDDI</sequence>
<reference evidence="2" key="1">
    <citation type="submission" date="2022-02" db="EMBL/GenBank/DDBJ databases">
        <title>Towards deciphering the DNA virus diversity associated with rodent species in the families Cricetidae and Heteromyidae.</title>
        <authorList>
            <person name="Lund M."/>
            <person name="Larsen B.B."/>
            <person name="Gryseels S."/>
            <person name="Kraberger S."/>
            <person name="Rowsey D.M."/>
            <person name="Steger L."/>
            <person name="Yule K.M."/>
            <person name="Upham N.S."/>
            <person name="Worobey M."/>
            <person name="Van Doorslaer K."/>
            <person name="Varsani A."/>
        </authorList>
    </citation>
    <scope>NUCLEOTIDE SEQUENCE</scope>
    <source>
        <strain evidence="2">UA08Rod_5707</strain>
    </source>
</reference>
<evidence type="ECO:0000259" key="1">
    <source>
        <dbReference type="Pfam" id="PF23343"/>
    </source>
</evidence>
<dbReference type="EMBL" id="OM869534">
    <property type="protein sequence ID" value="UPW41034.1"/>
    <property type="molecule type" value="Genomic_DNA"/>
</dbReference>
<feature type="domain" description="Replication-associated protein ORF2/G2P" evidence="1">
    <location>
        <begin position="79"/>
        <end position="206"/>
    </location>
</feature>
<dbReference type="InterPro" id="IPR056906">
    <property type="entry name" value="ORF2/G2P_dom"/>
</dbReference>
<organism evidence="2">
    <name type="scientific">Sigmofec virus UA08Rod_5707</name>
    <dbReference type="NCBI Taxonomy" id="2929437"/>
    <lineage>
        <taxon>Viruses</taxon>
        <taxon>Monodnaviria</taxon>
        <taxon>Sangervirae</taxon>
        <taxon>Phixviricota</taxon>
        <taxon>Malgrandaviricetes</taxon>
        <taxon>Petitvirales</taxon>
        <taxon>Microviridae</taxon>
    </lineage>
</organism>
<name>A0A976N1A4_9VIRU</name>
<accession>A0A976N1A4</accession>
<proteinExistence type="predicted"/>